<dbReference type="EMBL" id="CAJGYM010000012">
    <property type="protein sequence ID" value="CAD6189873.1"/>
    <property type="molecule type" value="Genomic_DNA"/>
</dbReference>
<evidence type="ECO:0000313" key="2">
    <source>
        <dbReference type="EMBL" id="CAD6189873.1"/>
    </source>
</evidence>
<dbReference type="PROSITE" id="PS00995">
    <property type="entry name" value="TCP1_3"/>
    <property type="match status" value="1"/>
</dbReference>
<protein>
    <submittedName>
        <fullName evidence="2">Uncharacterized protein</fullName>
    </submittedName>
</protein>
<dbReference type="InterPro" id="IPR002194">
    <property type="entry name" value="Chaperonin_TCP-1_CS"/>
</dbReference>
<accession>A0A8S1H3W4</accession>
<evidence type="ECO:0000313" key="3">
    <source>
        <dbReference type="Proteomes" id="UP000835052"/>
    </source>
</evidence>
<reference evidence="2" key="1">
    <citation type="submission" date="2020-10" db="EMBL/GenBank/DDBJ databases">
        <authorList>
            <person name="Kikuchi T."/>
        </authorList>
    </citation>
    <scope>NUCLEOTIDE SEQUENCE</scope>
    <source>
        <strain evidence="2">NKZ352</strain>
    </source>
</reference>
<evidence type="ECO:0000256" key="1">
    <source>
        <dbReference type="ARBA" id="ARBA00008020"/>
    </source>
</evidence>
<sequence>MASNIFFSINKSQERSVGDGTETLLLDTINKILDMICTLASMGKEKEEMRHDFEKARTAVLIQSLL</sequence>
<proteinExistence type="inferred from homology"/>
<comment type="similarity">
    <text evidence="1">Belongs to the TCP-1 chaperonin family.</text>
</comment>
<dbReference type="GO" id="GO:0016887">
    <property type="term" value="F:ATP hydrolysis activity"/>
    <property type="evidence" value="ECO:0007669"/>
    <property type="project" value="InterPro"/>
</dbReference>
<dbReference type="Proteomes" id="UP000835052">
    <property type="component" value="Unassembled WGS sequence"/>
</dbReference>
<organism evidence="2 3">
    <name type="scientific">Caenorhabditis auriculariae</name>
    <dbReference type="NCBI Taxonomy" id="2777116"/>
    <lineage>
        <taxon>Eukaryota</taxon>
        <taxon>Metazoa</taxon>
        <taxon>Ecdysozoa</taxon>
        <taxon>Nematoda</taxon>
        <taxon>Chromadorea</taxon>
        <taxon>Rhabditida</taxon>
        <taxon>Rhabditina</taxon>
        <taxon>Rhabditomorpha</taxon>
        <taxon>Rhabditoidea</taxon>
        <taxon>Rhabditidae</taxon>
        <taxon>Peloderinae</taxon>
        <taxon>Caenorhabditis</taxon>
    </lineage>
</organism>
<dbReference type="GO" id="GO:0051082">
    <property type="term" value="F:unfolded protein binding"/>
    <property type="evidence" value="ECO:0007669"/>
    <property type="project" value="InterPro"/>
</dbReference>
<name>A0A8S1H3W4_9PELO</name>
<gene>
    <name evidence="2" type="ORF">CAUJ_LOCUS5792</name>
</gene>
<keyword evidence="3" id="KW-1185">Reference proteome</keyword>
<dbReference type="GO" id="GO:0006457">
    <property type="term" value="P:protein folding"/>
    <property type="evidence" value="ECO:0007669"/>
    <property type="project" value="InterPro"/>
</dbReference>
<comment type="caution">
    <text evidence="2">The sequence shown here is derived from an EMBL/GenBank/DDBJ whole genome shotgun (WGS) entry which is preliminary data.</text>
</comment>
<dbReference type="AlphaFoldDB" id="A0A8S1H3W4"/>
<dbReference type="GO" id="GO:0005524">
    <property type="term" value="F:ATP binding"/>
    <property type="evidence" value="ECO:0007669"/>
    <property type="project" value="InterPro"/>
</dbReference>